<feature type="domain" description="HTH merR-type" evidence="2">
    <location>
        <begin position="13"/>
        <end position="83"/>
    </location>
</feature>
<dbReference type="PANTHER" id="PTHR30204:SF97">
    <property type="entry name" value="MERR FAMILY REGULATORY PROTEIN"/>
    <property type="match status" value="1"/>
</dbReference>
<sequence length="282" mass="31385">MHSDSLGLRQGPLMTIGDFSRAVRMTAKALRFYHRNDILTPAFVDDHTGYRLYAADQIADARVVKTLRELHVPVSSIREVLTAPDVAARTELLARHLLNMERRLDDTRVAVQNLRDVLTPERSRVEIVHRRLPETRAVAVSEVIDLRDLGDWFRRSIARLRRIAERTDPAATGPYGGIWPNDLFADERGTATVFLTIGAGFAERAIEADAAIVELPPVELAVATHDGSDGTIPQVYAALGEHVARHELATDAPARETYLEGFPGIDPHSITEIGWPIFRVVH</sequence>
<protein>
    <submittedName>
        <fullName evidence="3">MerR family transcriptional regulator</fullName>
    </submittedName>
</protein>
<dbReference type="SUPFAM" id="SSF55136">
    <property type="entry name" value="Probable bacterial effector-binding domain"/>
    <property type="match status" value="1"/>
</dbReference>
<accession>A0ABN2UWR0</accession>
<dbReference type="Pfam" id="PF06445">
    <property type="entry name" value="GyrI-like"/>
    <property type="match status" value="1"/>
</dbReference>
<dbReference type="InterPro" id="IPR011256">
    <property type="entry name" value="Reg_factor_effector_dom_sf"/>
</dbReference>
<dbReference type="Proteomes" id="UP001501196">
    <property type="component" value="Unassembled WGS sequence"/>
</dbReference>
<name>A0ABN2UWR0_9MICO</name>
<gene>
    <name evidence="3" type="ORF">GCM10009819_34310</name>
</gene>
<evidence type="ECO:0000256" key="1">
    <source>
        <dbReference type="ARBA" id="ARBA00023125"/>
    </source>
</evidence>
<proteinExistence type="predicted"/>
<evidence type="ECO:0000259" key="2">
    <source>
        <dbReference type="PROSITE" id="PS50937"/>
    </source>
</evidence>
<dbReference type="SUPFAM" id="SSF46955">
    <property type="entry name" value="Putative DNA-binding domain"/>
    <property type="match status" value="1"/>
</dbReference>
<dbReference type="PROSITE" id="PS50937">
    <property type="entry name" value="HTH_MERR_2"/>
    <property type="match status" value="1"/>
</dbReference>
<dbReference type="EMBL" id="BAAAPW010000007">
    <property type="protein sequence ID" value="GAA2044474.1"/>
    <property type="molecule type" value="Genomic_DNA"/>
</dbReference>
<comment type="caution">
    <text evidence="3">The sequence shown here is derived from an EMBL/GenBank/DDBJ whole genome shotgun (WGS) entry which is preliminary data.</text>
</comment>
<dbReference type="RefSeq" id="WP_344377777.1">
    <property type="nucleotide sequence ID" value="NZ_BAAAPW010000007.1"/>
</dbReference>
<dbReference type="InterPro" id="IPR000551">
    <property type="entry name" value="MerR-type_HTH_dom"/>
</dbReference>
<evidence type="ECO:0000313" key="3">
    <source>
        <dbReference type="EMBL" id="GAA2044474.1"/>
    </source>
</evidence>
<dbReference type="InterPro" id="IPR029442">
    <property type="entry name" value="GyrI-like"/>
</dbReference>
<evidence type="ECO:0000313" key="4">
    <source>
        <dbReference type="Proteomes" id="UP001501196"/>
    </source>
</evidence>
<dbReference type="PANTHER" id="PTHR30204">
    <property type="entry name" value="REDOX-CYCLING DRUG-SENSING TRANSCRIPTIONAL ACTIVATOR SOXR"/>
    <property type="match status" value="1"/>
</dbReference>
<organism evidence="3 4">
    <name type="scientific">Agromyces tropicus</name>
    <dbReference type="NCBI Taxonomy" id="555371"/>
    <lineage>
        <taxon>Bacteria</taxon>
        <taxon>Bacillati</taxon>
        <taxon>Actinomycetota</taxon>
        <taxon>Actinomycetes</taxon>
        <taxon>Micrococcales</taxon>
        <taxon>Microbacteriaceae</taxon>
        <taxon>Agromyces</taxon>
    </lineage>
</organism>
<dbReference type="Gene3D" id="3.20.80.10">
    <property type="entry name" value="Regulatory factor, effector binding domain"/>
    <property type="match status" value="1"/>
</dbReference>
<keyword evidence="1" id="KW-0238">DNA-binding</keyword>
<dbReference type="InterPro" id="IPR009061">
    <property type="entry name" value="DNA-bd_dom_put_sf"/>
</dbReference>
<dbReference type="Pfam" id="PF13411">
    <property type="entry name" value="MerR_1"/>
    <property type="match status" value="1"/>
</dbReference>
<dbReference type="SMART" id="SM00871">
    <property type="entry name" value="AraC_E_bind"/>
    <property type="match status" value="1"/>
</dbReference>
<dbReference type="InterPro" id="IPR047057">
    <property type="entry name" value="MerR_fam"/>
</dbReference>
<dbReference type="Gene3D" id="1.10.1660.10">
    <property type="match status" value="1"/>
</dbReference>
<dbReference type="SMART" id="SM00422">
    <property type="entry name" value="HTH_MERR"/>
    <property type="match status" value="1"/>
</dbReference>
<reference evidence="3 4" key="1">
    <citation type="journal article" date="2019" name="Int. J. Syst. Evol. Microbiol.">
        <title>The Global Catalogue of Microorganisms (GCM) 10K type strain sequencing project: providing services to taxonomists for standard genome sequencing and annotation.</title>
        <authorList>
            <consortium name="The Broad Institute Genomics Platform"/>
            <consortium name="The Broad Institute Genome Sequencing Center for Infectious Disease"/>
            <person name="Wu L."/>
            <person name="Ma J."/>
        </authorList>
    </citation>
    <scope>NUCLEOTIDE SEQUENCE [LARGE SCALE GENOMIC DNA]</scope>
    <source>
        <strain evidence="3 4">JCM 15672</strain>
    </source>
</reference>
<dbReference type="InterPro" id="IPR010499">
    <property type="entry name" value="AraC_E-bd"/>
</dbReference>
<keyword evidence="4" id="KW-1185">Reference proteome</keyword>